<gene>
    <name evidence="1" type="ORF">BHYA_0092g00080</name>
</gene>
<evidence type="ECO:0000313" key="2">
    <source>
        <dbReference type="Proteomes" id="UP000297814"/>
    </source>
</evidence>
<proteinExistence type="predicted"/>
<dbReference type="Proteomes" id="UP000297814">
    <property type="component" value="Unassembled WGS sequence"/>
</dbReference>
<sequence>MAAVQQPIQPGQIGLDVGNYRVNSPSNPHNCFCAYVAMHTQRFQYIAVVNLPHPEKVAFAKAQHRRISSRLRGSMRGVVFANFGWWRGEGRNEGEKVELMERKTYEKNCT</sequence>
<evidence type="ECO:0000313" key="1">
    <source>
        <dbReference type="EMBL" id="TGO37625.1"/>
    </source>
</evidence>
<protein>
    <submittedName>
        <fullName evidence="1">Uncharacterized protein</fullName>
    </submittedName>
</protein>
<keyword evidence="2" id="KW-1185">Reference proteome</keyword>
<dbReference type="EMBL" id="PQXK01000092">
    <property type="protein sequence ID" value="TGO37625.1"/>
    <property type="molecule type" value="Genomic_DNA"/>
</dbReference>
<name>A0A4Z1GLT5_9HELO</name>
<reference evidence="1 2" key="1">
    <citation type="submission" date="2017-12" db="EMBL/GenBank/DDBJ databases">
        <title>Comparative genomics of Botrytis spp.</title>
        <authorList>
            <person name="Valero-Jimenez C.A."/>
            <person name="Tapia P."/>
            <person name="Veloso J."/>
            <person name="Silva-Moreno E."/>
            <person name="Staats M."/>
            <person name="Valdes J.H."/>
            <person name="Van Kan J.A.L."/>
        </authorList>
    </citation>
    <scope>NUCLEOTIDE SEQUENCE [LARGE SCALE GENOMIC DNA]</scope>
    <source>
        <strain evidence="1 2">Bh0001</strain>
    </source>
</reference>
<dbReference type="AlphaFoldDB" id="A0A4Z1GLT5"/>
<accession>A0A4Z1GLT5</accession>
<organism evidence="1 2">
    <name type="scientific">Botrytis hyacinthi</name>
    <dbReference type="NCBI Taxonomy" id="278943"/>
    <lineage>
        <taxon>Eukaryota</taxon>
        <taxon>Fungi</taxon>
        <taxon>Dikarya</taxon>
        <taxon>Ascomycota</taxon>
        <taxon>Pezizomycotina</taxon>
        <taxon>Leotiomycetes</taxon>
        <taxon>Helotiales</taxon>
        <taxon>Sclerotiniaceae</taxon>
        <taxon>Botrytis</taxon>
    </lineage>
</organism>
<comment type="caution">
    <text evidence="1">The sequence shown here is derived from an EMBL/GenBank/DDBJ whole genome shotgun (WGS) entry which is preliminary data.</text>
</comment>